<dbReference type="STRING" id="483547.GSUB_02845"/>
<keyword evidence="9" id="KW-1185">Reference proteome</keyword>
<evidence type="ECO:0000256" key="4">
    <source>
        <dbReference type="PROSITE-ProRule" id="PRU00433"/>
    </source>
</evidence>
<keyword evidence="1 4" id="KW-0479">Metal-binding</keyword>
<evidence type="ECO:0000259" key="7">
    <source>
        <dbReference type="PROSITE" id="PS51007"/>
    </source>
</evidence>
<dbReference type="Gene3D" id="2.60.40.10">
    <property type="entry name" value="Immunoglobulins"/>
    <property type="match status" value="2"/>
</dbReference>
<dbReference type="PROSITE" id="PS51007">
    <property type="entry name" value="CYTC"/>
    <property type="match status" value="1"/>
</dbReference>
<dbReference type="SMART" id="SM00060">
    <property type="entry name" value="FN3"/>
    <property type="match status" value="4"/>
</dbReference>
<dbReference type="InterPro" id="IPR010176">
    <property type="entry name" value="C4xCH_C2xCH_motif_GEOSU"/>
</dbReference>
<feature type="region of interest" description="Disordered" evidence="5">
    <location>
        <begin position="1948"/>
        <end position="1969"/>
    </location>
</feature>
<keyword evidence="2" id="KW-0732">Signal</keyword>
<dbReference type="EMBL" id="CP010311">
    <property type="protein sequence ID" value="AJF05720.1"/>
    <property type="molecule type" value="Genomic_DNA"/>
</dbReference>
<evidence type="ECO:0000256" key="2">
    <source>
        <dbReference type="ARBA" id="ARBA00022729"/>
    </source>
</evidence>
<dbReference type="InterPro" id="IPR013783">
    <property type="entry name" value="Ig-like_fold"/>
</dbReference>
<dbReference type="InterPro" id="IPR036280">
    <property type="entry name" value="Multihaem_cyt_sf"/>
</dbReference>
<dbReference type="Pfam" id="PF00041">
    <property type="entry name" value="fn3"/>
    <property type="match status" value="1"/>
</dbReference>
<dbReference type="InterPro" id="IPR036116">
    <property type="entry name" value="FN3_sf"/>
</dbReference>
<dbReference type="GO" id="GO:0020037">
    <property type="term" value="F:heme binding"/>
    <property type="evidence" value="ECO:0007669"/>
    <property type="project" value="InterPro"/>
</dbReference>
<feature type="domain" description="Cytochrome c" evidence="7">
    <location>
        <begin position="1591"/>
        <end position="1709"/>
    </location>
</feature>
<evidence type="ECO:0000256" key="1">
    <source>
        <dbReference type="ARBA" id="ARBA00022723"/>
    </source>
</evidence>
<name>A0A0B5FNU5_9BACT</name>
<gene>
    <name evidence="8" type="ORF">GSUB_02845</name>
</gene>
<dbReference type="KEGG" id="gsb:GSUB_02845"/>
<dbReference type="SUPFAM" id="SSF48695">
    <property type="entry name" value="Multiheme cytochromes"/>
    <property type="match status" value="11"/>
</dbReference>
<evidence type="ECO:0000313" key="8">
    <source>
        <dbReference type="EMBL" id="AJF05720.1"/>
    </source>
</evidence>
<dbReference type="PANTHER" id="PTHR35038">
    <property type="entry name" value="DISSIMILATORY SULFITE REDUCTASE SIRA"/>
    <property type="match status" value="1"/>
</dbReference>
<dbReference type="Gene3D" id="1.10.1130.10">
    <property type="entry name" value="Flavocytochrome C3, Chain A"/>
    <property type="match status" value="1"/>
</dbReference>
<evidence type="ECO:0000256" key="5">
    <source>
        <dbReference type="SAM" id="MobiDB-lite"/>
    </source>
</evidence>
<feature type="domain" description="Fibronectin type-III" evidence="6">
    <location>
        <begin position="1777"/>
        <end position="1886"/>
    </location>
</feature>
<dbReference type="OrthoDB" id="9810317at2"/>
<accession>A0A0B5FNU5</accession>
<protein>
    <recommendedName>
        <fullName evidence="10">Fibronectin type-III domain-containing protein</fullName>
    </recommendedName>
</protein>
<evidence type="ECO:0008006" key="10">
    <source>
        <dbReference type="Google" id="ProtNLM"/>
    </source>
</evidence>
<dbReference type="GO" id="GO:0009055">
    <property type="term" value="F:electron transfer activity"/>
    <property type="evidence" value="ECO:0007669"/>
    <property type="project" value="InterPro"/>
</dbReference>
<evidence type="ECO:0000313" key="9">
    <source>
        <dbReference type="Proteomes" id="UP000035036"/>
    </source>
</evidence>
<proteinExistence type="predicted"/>
<dbReference type="PANTHER" id="PTHR35038:SF6">
    <property type="entry name" value="SURFACE LOCALIZED DECAHEME CYTOCHROME C LIPOPROTEIN"/>
    <property type="match status" value="1"/>
</dbReference>
<reference evidence="8 9" key="1">
    <citation type="journal article" date="2015" name="Genome Announc.">
        <title>Genomes of Geoalkalibacter ferrihydriticus Z-0531T and Geoalkalibacter subterraneus Red1T, Two Haloalkaliphilic Metal-Reducing Deltaproteobacteria.</title>
        <authorList>
            <person name="Badalamenti J.P."/>
            <person name="Krajmalnik-Brown R."/>
            <person name="Torres C.I."/>
            <person name="Bond D.R."/>
        </authorList>
    </citation>
    <scope>NUCLEOTIDE SEQUENCE [LARGE SCALE GENOMIC DNA]</scope>
    <source>
        <strain evidence="8 9">Red1</strain>
    </source>
</reference>
<dbReference type="Proteomes" id="UP000035036">
    <property type="component" value="Chromosome"/>
</dbReference>
<dbReference type="RefSeq" id="WP_040199104.1">
    <property type="nucleotide sequence ID" value="NZ_CP010311.1"/>
</dbReference>
<evidence type="ECO:0000256" key="3">
    <source>
        <dbReference type="ARBA" id="ARBA00023004"/>
    </source>
</evidence>
<dbReference type="Pfam" id="PF09698">
    <property type="entry name" value="GSu_C4xC__C2xCH"/>
    <property type="match status" value="2"/>
</dbReference>
<evidence type="ECO:0000259" key="6">
    <source>
        <dbReference type="PROSITE" id="PS50853"/>
    </source>
</evidence>
<dbReference type="NCBIfam" id="TIGR01904">
    <property type="entry name" value="GSu_C4xC__C2xCH"/>
    <property type="match status" value="2"/>
</dbReference>
<dbReference type="PROSITE" id="PS50853">
    <property type="entry name" value="FN3"/>
    <property type="match status" value="2"/>
</dbReference>
<dbReference type="InterPro" id="IPR051829">
    <property type="entry name" value="Multiheme_Cytochr_ET"/>
</dbReference>
<keyword evidence="4" id="KW-0349">Heme</keyword>
<dbReference type="HOGENOM" id="CLU_225342_0_0_7"/>
<dbReference type="SUPFAM" id="SSF49265">
    <property type="entry name" value="Fibronectin type III"/>
    <property type="match status" value="2"/>
</dbReference>
<dbReference type="GO" id="GO:0016491">
    <property type="term" value="F:oxidoreductase activity"/>
    <property type="evidence" value="ECO:0007669"/>
    <property type="project" value="TreeGrafter"/>
</dbReference>
<dbReference type="GO" id="GO:0046872">
    <property type="term" value="F:metal ion binding"/>
    <property type="evidence" value="ECO:0007669"/>
    <property type="project" value="UniProtKB-KW"/>
</dbReference>
<organism evidence="8 9">
    <name type="scientific">Geoalkalibacter subterraneus</name>
    <dbReference type="NCBI Taxonomy" id="483547"/>
    <lineage>
        <taxon>Bacteria</taxon>
        <taxon>Pseudomonadati</taxon>
        <taxon>Thermodesulfobacteriota</taxon>
        <taxon>Desulfuromonadia</taxon>
        <taxon>Desulfuromonadales</taxon>
        <taxon>Geoalkalibacteraceae</taxon>
        <taxon>Geoalkalibacter</taxon>
    </lineage>
</organism>
<dbReference type="Gene3D" id="3.90.10.10">
    <property type="entry name" value="Cytochrome C3"/>
    <property type="match status" value="3"/>
</dbReference>
<feature type="domain" description="Fibronectin type-III" evidence="6">
    <location>
        <begin position="2317"/>
        <end position="2429"/>
    </location>
</feature>
<dbReference type="CDD" id="cd00063">
    <property type="entry name" value="FN3"/>
    <property type="match status" value="1"/>
</dbReference>
<keyword evidence="3 4" id="KW-0408">Iron</keyword>
<sequence>MKSRNDSIIAFLGSILIFLWIAMPAHAIEVHNFDCKNCHKLGVSYTDLGNSATNVCLECHKDNPPSVTMLDGTSATPTGLFAPTDASNAMGSYPSGLSEGSGAGAQTSHMWAGRDVKEAAGAQAPSGRVFYGRYGISTGKLTCQRCHDPHSRDATNTKILRLGTNGKEQMCLDCHKPWNLDNTDHGLLTHPVVSDYQAVYDTAPDKYRSPAQVAEAQGEVTLVEGGVSCSSCHGVHFTDSDGTTVDGPAQALSEGDGKLLRADGPKGTDPSALCQACHAYKEHGSGTETVGCLVCHSGHSYNGGTPNYYILRGQAETTTYGVVNSLSYTDLASDLGGTSSTAQLWAGSAGSADGYCERCHGELTSMPGSTRMHIEGEDCNGCHGHNAAGNDYAFGANCTDCHGWPPSTITAGGPDGYAFVSGSRDYSLDANYKPETTTAHLTHAGSVSGYGLACAHCHDDDFATTHNDGNFQNVFSGVSAHSVTSAGGLLSPSYDKTGDGSCSNVYCHSNGGGRNATGTKVLSDYTTQTVSWANTTISSCAACHGNDSITMTDLGNSRAHNAHLDAGYACVICHEQTALDAHNLVSGAESGLHVNGAADVLFANDYELSTGNVLGSGSYGTDGSCAVYCHSDGLGTTATPDWDAPASGACGTCHGNAPESGSHLRHVTDESGPQLTCSACHPTNSDDATHTAHVDGKIDVTDGICDSCHAVDEGETVPVWGNAGTLDCLTCHGGATLSVIGGKTAPDKSLATGSGHNRPTADGPYPVSGNAAAARACLDCHDGSAPGHFDGISGNDARVIEAGAFPADYSLDKNGFCAGCHASILTHQSKDCVACHDPHGTANIEMVHRAQSVQNSKDLSGSGAFSGDVVFTARTGVDSFDELDDGAGANADDICATCHSSANGISHNNREVTGLHSAGDMRGTDCTQCHGHAKNFSPVGTACNQCHGNPPTSGAHEAHALVTLHTDAEDLSDCEACHTGAASYSYDPAGDRTAGYNHSYSVGRKTVLTSAVGYDEATQTCATACHLSSEADGAWADSDGLACDACHYYAANPTSAGNQAYTGPLAAALPLSSRHNAHFDAGTQCADCHGTLEAQGPGLDHNNSKDAVSDADKIRYQGYEYLNPTGTDVQVDDSAFNQGGGSTWLNSAVSNDGGNTCANLDCHNPSGTSYKADWDVDTADCTLCHSATDPTTGAHTKHLGGRDPMYGGNLVCITCHVDNGSDTAHRDGAVSLRQSAYSTCNWCHQGHDSQNYGCLDCHPMVDGDMQRDVSSMWQQTDLIAGNCWVCHESSPSSTAHPIHLSGNSGPGIGTNCNTCHQSNANNSSMSGMLTHMNGTITFVNRATPASPYEAASGTIHQPANDGIHSCDNCHGGSTAANLAKDAWSAGTSVTCASCHGQYDAANSAADGSGVTAPARAGSFDSVGHGRSSGEFPPAQQCVNCHDSTSAHISGVLDDADRLSVSTGGYDFSVAGQKNAYCQDCHINLGGMVVHYGNTRTAGGSSTDALHCATCHDPHGQGGQDAMIRGEIGGLNVTGFTDRSARSSYFTSAAELSGGNYGVCQVCHDSVEVAYFNRAAEDDAGHNPGSVCTGCHVHDSGETAFEADCMGCHGGGLAAENFENFWPDVDSKDPVDWPNRAGAHAQHVITIGDIINGGGPGSATTADKNQSCVFCHPQGAHSGDQAAAPADTYRDGQAGNDDAGDYYLYLLDDPANPGSLFPLDTDGSYTPYNYADRTNQSVNYSTCSNLDCHGNAPYTPQWYGDEVVPGAPAGLSAATHDASGTHVAGETDEPGTVLLTWTAPGDDGQLDGTVYRYDVRWSTAPIDDANFTSANPAGKPPIPQRQGRAQRMVVDGLTPGQNYYFAVRAYDEAGNAGDIAATVSAATAHEDDVVPIFWGIDRVETTLEYSNDGTKTSSALDLSWAAAKDHTLPLDYRIWWSTYNLKTHLSRGGSLPEVETSYTEDGGGGAPTEGGSDYTIYTATTTALRYRVQDLQIGILYNFLVRAEDGASPSNREENLVTLYGMAEAQQPLPTELLVYLADGGTTSAAGGLDPQLDPADPDWAGVSSSTVELWPGNSIAWIAGSAYSVDTKVTGISFDIRVENWNRDPQMLDYELGYADGGGAWVDTLGSISAESVSMGKKARRVVRMPMSHFDGTVPAGHRLAVRVTSDSSNTQDMDIRFGDSTNKGQLLVREQVYNHAPDAVAGLSITEQANGGYLDLSWSASSPNDTGQTVTYDVFGSADAGVTFPYVVAAQTTDTSVTWDTVGDGLTGGSFNCVVRVAVNDGYLHETGMAYPDNYASFATADSASYALDNSLDTEAPAAVSLQVPETRPKQGSVVLAWEAVGNDGYNHGTRASQYDIRYQKTAQGAYDFNTATAAEDPPAPGFSGTAETYELLGLEPDQEYYVAMKVGDEAGNWSPLSNIITTQSGPKYCGICHSTPPDEPAMAGVHAAHGYTLADCAKCHGEEVLDFTVRHQDGQLKLGWGYNVGGDGSRNPTVTANISGETVTYTQNGVVIYEDTDGAGGFNATGTYDEVTGVHGDSGTCMNFTALGNQASGCHGPFTPRWDSGRDGVREEPKCADCHGDHSAARDVDPYGRIWDDNINDAPVPEIQASPPVDNHGYDAGRYVGAHLVHLNSSFRFAKGDSCRLCHKDTMTSGLHADGKPDVAFDIAADYDDEAPAQFTPNASGPGTPGTCASLNPYGCHDTGATWTTNTTAKCNECHGFYGKNYDVAGNSSEIPHVSDGGVVRECTYCHVAGHPQSPDGVSSGDPDALLINNNPAVGISYRSGGIHLRWEIGGRTQLASGDPIDTLAEICWGCHEAQSPVISEWGTNTSAATGNSPYDYGTLNQSSWVGAVWSSAYGQSSGDPFYYKRGQIQSIHTTNPDGTSAVSWNADGGRYDETVDPVAKIRCSNCHDVHDSNLAPGDEMSGAPYLRGTWMGNPYEEDGAPWNKTYSLPSFSPSGAASNKYGRVPRGGSAYGELGGYYIDQNNVVPGTGATTQTSAQFPTTGWTLENSAGLCVLCHGSNVDNMDQASGENLWLGTNGHSNSAIGADFVNAANIFDYSHGRPAPNVNTFGGKGRPDSSYTSIVPDMGFVSQGADSLAGGGYRGTYSESGGYSPSMTEYYAYGFNDYDWGASVDSTSIDVMYHQFSCSKCHNPHASRLPKLMITNCLDIRHNTWDDAQSSSQTKYTDSSLDNVDRNKRAAYYASAQNCHRYDDSRSTQQLKGGWNKVTPWMKDNLNEVVHP</sequence>
<dbReference type="InterPro" id="IPR003961">
    <property type="entry name" value="FN3_dom"/>
</dbReference>
<dbReference type="InterPro" id="IPR009056">
    <property type="entry name" value="Cyt_c-like_dom"/>
</dbReference>